<evidence type="ECO:0000259" key="1">
    <source>
        <dbReference type="Pfam" id="PF05050"/>
    </source>
</evidence>
<dbReference type="InterPro" id="IPR029063">
    <property type="entry name" value="SAM-dependent_MTases_sf"/>
</dbReference>
<proteinExistence type="predicted"/>
<dbReference type="Proteomes" id="UP000289691">
    <property type="component" value="Unassembled WGS sequence"/>
</dbReference>
<comment type="caution">
    <text evidence="2">The sequence shown here is derived from an EMBL/GenBank/DDBJ whole genome shotgun (WGS) entry which is preliminary data.</text>
</comment>
<keyword evidence="3" id="KW-1185">Reference proteome</keyword>
<dbReference type="RefSeq" id="WP_129070269.1">
    <property type="nucleotide sequence ID" value="NZ_RDFA01000007.1"/>
</dbReference>
<accession>A0A498L0M3</accession>
<dbReference type="Gene3D" id="3.40.50.150">
    <property type="entry name" value="Vaccinia Virus protein VP39"/>
    <property type="match status" value="1"/>
</dbReference>
<protein>
    <recommendedName>
        <fullName evidence="1">Methyltransferase FkbM domain-containing protein</fullName>
    </recommendedName>
</protein>
<evidence type="ECO:0000313" key="2">
    <source>
        <dbReference type="EMBL" id="RXK46936.1"/>
    </source>
</evidence>
<name>A0A498L0M3_9EURY</name>
<feature type="domain" description="Methyltransferase FkbM" evidence="1">
    <location>
        <begin position="127"/>
        <end position="219"/>
    </location>
</feature>
<reference evidence="2 3" key="1">
    <citation type="submission" date="2019-01" db="EMBL/GenBank/DDBJ databases">
        <title>Halorientalis sp. F13-25 a new haloarchaeum isolated from hypersaline water.</title>
        <authorList>
            <person name="Ana D.-V."/>
            <person name="Cristina S.-P."/>
            <person name="Antonio V."/>
        </authorList>
    </citation>
    <scope>NUCLEOTIDE SEQUENCE [LARGE SCALE GENOMIC DNA]</scope>
    <source>
        <strain evidence="2 3">F13-25</strain>
    </source>
</reference>
<dbReference type="OrthoDB" id="386632at2157"/>
<dbReference type="Pfam" id="PF05050">
    <property type="entry name" value="Methyltransf_21"/>
    <property type="match status" value="1"/>
</dbReference>
<dbReference type="SUPFAM" id="SSF53335">
    <property type="entry name" value="S-adenosyl-L-methionine-dependent methyltransferases"/>
    <property type="match status" value="1"/>
</dbReference>
<gene>
    <name evidence="2" type="ORF">EAF64_17470</name>
</gene>
<sequence>MEQLNIVREAGKKLLKNTPMESAAFRTYEWMLDRYVAGSPWPSGYYNVEIENTTSPPFIIWLEGKGPTDRAQIRGQYEPEVIKKLVTYVDPSMEFWEVGGGWGYHSLALAPVVDNVVAFEAEKQRAVQIRESAHRNQYENVEVVQGTVGTEISLDEFSCPDVVLLDVEGWEVEVLQRSPELLRSGPLWIVEIHEPGLQGVERGIDPEEVYNIFEQHGYEVGELSRRKPGNFHIVAKTPHS</sequence>
<dbReference type="InterPro" id="IPR006342">
    <property type="entry name" value="FkbM_mtfrase"/>
</dbReference>
<dbReference type="EMBL" id="RDFA01000007">
    <property type="protein sequence ID" value="RXK46936.1"/>
    <property type="molecule type" value="Genomic_DNA"/>
</dbReference>
<dbReference type="AlphaFoldDB" id="A0A498L0M3"/>
<organism evidence="2 3">
    <name type="scientific">Halorientalis pallida</name>
    <dbReference type="NCBI Taxonomy" id="2479928"/>
    <lineage>
        <taxon>Archaea</taxon>
        <taxon>Methanobacteriati</taxon>
        <taxon>Methanobacteriota</taxon>
        <taxon>Stenosarchaea group</taxon>
        <taxon>Halobacteria</taxon>
        <taxon>Halobacteriales</taxon>
        <taxon>Haloarculaceae</taxon>
        <taxon>Halorientalis</taxon>
    </lineage>
</organism>
<dbReference type="CDD" id="cd02440">
    <property type="entry name" value="AdoMet_MTases"/>
    <property type="match status" value="1"/>
</dbReference>
<evidence type="ECO:0000313" key="3">
    <source>
        <dbReference type="Proteomes" id="UP000289691"/>
    </source>
</evidence>